<dbReference type="EMBL" id="MHUL01000031">
    <property type="protein sequence ID" value="OHA76583.1"/>
    <property type="molecule type" value="Genomic_DNA"/>
</dbReference>
<evidence type="ECO:0008006" key="3">
    <source>
        <dbReference type="Google" id="ProtNLM"/>
    </source>
</evidence>
<comment type="caution">
    <text evidence="1">The sequence shown here is derived from an EMBL/GenBank/DDBJ whole genome shotgun (WGS) entry which is preliminary data.</text>
</comment>
<evidence type="ECO:0000313" key="1">
    <source>
        <dbReference type="EMBL" id="OHA76583.1"/>
    </source>
</evidence>
<proteinExistence type="predicted"/>
<gene>
    <name evidence="1" type="ORF">A3J30_04555</name>
</gene>
<evidence type="ECO:0000313" key="2">
    <source>
        <dbReference type="Proteomes" id="UP000178222"/>
    </source>
</evidence>
<sequence length="175" mass="20531">MGRKRMNIIEEFKKVRDIPYRIPLSPQEPDNCCSGKSERLFKIFEEVGYEVRYIVCTFHWSDMRLPAKVQEIAHEDKCTHSYLEVKIGDEWIKVDATWDKELKSVFNVNDWNGKSHTKVAVPVKECFSSEESAEIMQKGTTEEATKEDRQKNGEFYKAFNDWLAEIRIKSLRGSE</sequence>
<reference evidence="1 2" key="1">
    <citation type="journal article" date="2016" name="Nat. Commun.">
        <title>Thousands of microbial genomes shed light on interconnected biogeochemical processes in an aquifer system.</title>
        <authorList>
            <person name="Anantharaman K."/>
            <person name="Brown C.T."/>
            <person name="Hug L.A."/>
            <person name="Sharon I."/>
            <person name="Castelle C.J."/>
            <person name="Probst A.J."/>
            <person name="Thomas B.C."/>
            <person name="Singh A."/>
            <person name="Wilkins M.J."/>
            <person name="Karaoz U."/>
            <person name="Brodie E.L."/>
            <person name="Williams K.H."/>
            <person name="Hubbard S.S."/>
            <person name="Banfield J.F."/>
        </authorList>
    </citation>
    <scope>NUCLEOTIDE SEQUENCE [LARGE SCALE GENOMIC DNA]</scope>
</reference>
<protein>
    <recommendedName>
        <fullName evidence="3">Transglutaminase-like domain-containing protein</fullName>
    </recommendedName>
</protein>
<dbReference type="Proteomes" id="UP000178222">
    <property type="component" value="Unassembled WGS sequence"/>
</dbReference>
<dbReference type="AlphaFoldDB" id="A0A1G2RUR6"/>
<organism evidence="1 2">
    <name type="scientific">Candidatus Wildermuthbacteria bacterium RIFCSPLOWO2_02_FULL_47_9c</name>
    <dbReference type="NCBI Taxonomy" id="1802466"/>
    <lineage>
        <taxon>Bacteria</taxon>
        <taxon>Candidatus Wildermuthiibacteriota</taxon>
    </lineage>
</organism>
<name>A0A1G2RUR6_9BACT</name>
<accession>A0A1G2RUR6</accession>